<feature type="transmembrane region" description="Helical" evidence="9">
    <location>
        <begin position="243"/>
        <end position="263"/>
    </location>
</feature>
<evidence type="ECO:0000256" key="8">
    <source>
        <dbReference type="ARBA" id="ARBA00023136"/>
    </source>
</evidence>
<keyword evidence="8 9" id="KW-0472">Membrane</keyword>
<reference evidence="12" key="1">
    <citation type="submission" date="2016-01" db="EMBL/GenBank/DDBJ databases">
        <authorList>
            <person name="Mitreva M."/>
            <person name="Pepin K.H."/>
            <person name="Mihindukulasuriya K.A."/>
            <person name="Fulton R."/>
            <person name="Fronick C."/>
            <person name="O'Laughlin M."/>
            <person name="Miner T."/>
            <person name="Herter B."/>
            <person name="Rosa B.A."/>
            <person name="Cordes M."/>
            <person name="Tomlinson C."/>
            <person name="Wollam A."/>
            <person name="Palsikar V.B."/>
            <person name="Mardis E.R."/>
            <person name="Wilson R.K."/>
        </authorList>
    </citation>
    <scope>NUCLEOTIDE SEQUENCE [LARGE SCALE GENOMIC DNA]</scope>
    <source>
        <strain evidence="12">KA00274</strain>
    </source>
</reference>
<comment type="subcellular location">
    <subcellularLocation>
        <location evidence="1 9">Cell membrane</location>
        <topology evidence="1 9">Multi-pass membrane protein</topology>
    </subcellularLocation>
</comment>
<feature type="domain" description="ABC transmembrane type-1" evidence="10">
    <location>
        <begin position="71"/>
        <end position="263"/>
    </location>
</feature>
<dbReference type="InterPro" id="IPR035906">
    <property type="entry name" value="MetI-like_sf"/>
</dbReference>
<protein>
    <submittedName>
        <fullName evidence="11">ABC transporter, permease protein</fullName>
    </submittedName>
</protein>
<keyword evidence="4" id="KW-1003">Cell membrane</keyword>
<feature type="transmembrane region" description="Helical" evidence="9">
    <location>
        <begin position="12"/>
        <end position="31"/>
    </location>
</feature>
<accession>A0A133YG70</accession>
<dbReference type="PROSITE" id="PS50928">
    <property type="entry name" value="ABC_TM1"/>
    <property type="match status" value="1"/>
</dbReference>
<keyword evidence="12" id="KW-1185">Reference proteome</keyword>
<dbReference type="SUPFAM" id="SSF161098">
    <property type="entry name" value="MetI-like"/>
    <property type="match status" value="1"/>
</dbReference>
<dbReference type="EMBL" id="LSCV01000005">
    <property type="protein sequence ID" value="KXB42183.1"/>
    <property type="molecule type" value="Genomic_DNA"/>
</dbReference>
<feature type="transmembrane region" description="Helical" evidence="9">
    <location>
        <begin position="211"/>
        <end position="231"/>
    </location>
</feature>
<keyword evidence="6 9" id="KW-0812">Transmembrane</keyword>
<dbReference type="PANTHER" id="PTHR32243:SF50">
    <property type="entry name" value="MALTOSE_MALTODEXTRIN TRANSPORT SYSTEM PERMEASE PROTEIN MALG"/>
    <property type="match status" value="1"/>
</dbReference>
<dbReference type="PANTHER" id="PTHR32243">
    <property type="entry name" value="MALTOSE TRANSPORT SYSTEM PERMEASE-RELATED"/>
    <property type="match status" value="1"/>
</dbReference>
<evidence type="ECO:0000256" key="6">
    <source>
        <dbReference type="ARBA" id="ARBA00022692"/>
    </source>
</evidence>
<sequence>MFKYRHLKLALVNAFLIILCIITLIPIIYAFSVSVNGSNSLFSSELSLFPKQLTLANYLAIVRDKPFLAWLKNSVILSLLTVVLTLGITIPAAYSFSRYKFSGKERLGNLLLLLNAFPTILSMFAIYRMMKILHLINTLGGLVMIYSGTIAIFAFWSMKGYFDSISVDMEEAARIDGANDLQLIKKIIMPLAMPNIIVTAVLVFITAWNEYIFATVFITGETNYTLALGLFSLQATDYSRNWPLFAAAAILTSIPVLFVFFYIQKHVVSGLASGGVKG</sequence>
<keyword evidence="5" id="KW-0762">Sugar transport</keyword>
<evidence type="ECO:0000256" key="9">
    <source>
        <dbReference type="RuleBase" id="RU363032"/>
    </source>
</evidence>
<dbReference type="GO" id="GO:0015423">
    <property type="term" value="F:ABC-type maltose transporter activity"/>
    <property type="evidence" value="ECO:0007669"/>
    <property type="project" value="TreeGrafter"/>
</dbReference>
<dbReference type="OrthoDB" id="9794684at2"/>
<feature type="transmembrane region" description="Helical" evidence="9">
    <location>
        <begin position="75"/>
        <end position="95"/>
    </location>
</feature>
<keyword evidence="7 9" id="KW-1133">Transmembrane helix</keyword>
<evidence type="ECO:0000256" key="4">
    <source>
        <dbReference type="ARBA" id="ARBA00022475"/>
    </source>
</evidence>
<proteinExistence type="inferred from homology"/>
<feature type="transmembrane region" description="Helical" evidence="9">
    <location>
        <begin position="132"/>
        <end position="156"/>
    </location>
</feature>
<dbReference type="GO" id="GO:0005886">
    <property type="term" value="C:plasma membrane"/>
    <property type="evidence" value="ECO:0007669"/>
    <property type="project" value="UniProtKB-SubCell"/>
</dbReference>
<evidence type="ECO:0000256" key="1">
    <source>
        <dbReference type="ARBA" id="ARBA00004651"/>
    </source>
</evidence>
<evidence type="ECO:0000256" key="3">
    <source>
        <dbReference type="ARBA" id="ARBA00022448"/>
    </source>
</evidence>
<name>A0A133YG70_9FIRM</name>
<dbReference type="Proteomes" id="UP000070080">
    <property type="component" value="Unassembled WGS sequence"/>
</dbReference>
<evidence type="ECO:0000256" key="7">
    <source>
        <dbReference type="ARBA" id="ARBA00022989"/>
    </source>
</evidence>
<evidence type="ECO:0000313" key="11">
    <source>
        <dbReference type="EMBL" id="KXB42183.1"/>
    </source>
</evidence>
<dbReference type="CDD" id="cd06261">
    <property type="entry name" value="TM_PBP2"/>
    <property type="match status" value="1"/>
</dbReference>
<dbReference type="InterPro" id="IPR050901">
    <property type="entry name" value="BP-dep_ABC_trans_perm"/>
</dbReference>
<dbReference type="RefSeq" id="WP_066713150.1">
    <property type="nucleotide sequence ID" value="NZ_JARFNM010000001.1"/>
</dbReference>
<evidence type="ECO:0000313" key="12">
    <source>
        <dbReference type="Proteomes" id="UP000070080"/>
    </source>
</evidence>
<gene>
    <name evidence="11" type="ORF">HMPREF1872_00357</name>
</gene>
<feature type="transmembrane region" description="Helical" evidence="9">
    <location>
        <begin position="107"/>
        <end position="126"/>
    </location>
</feature>
<evidence type="ECO:0000259" key="10">
    <source>
        <dbReference type="PROSITE" id="PS50928"/>
    </source>
</evidence>
<dbReference type="InterPro" id="IPR000515">
    <property type="entry name" value="MetI-like"/>
</dbReference>
<dbReference type="STRING" id="1497955.HMPREF1872_00357"/>
<dbReference type="Pfam" id="PF00528">
    <property type="entry name" value="BPD_transp_1"/>
    <property type="match status" value="1"/>
</dbReference>
<comment type="caution">
    <text evidence="11">The sequence shown here is derived from an EMBL/GenBank/DDBJ whole genome shotgun (WGS) entry which is preliminary data.</text>
</comment>
<comment type="similarity">
    <text evidence="2">Belongs to the binding-protein-dependent transport system permease family. MalFG subfamily.</text>
</comment>
<evidence type="ECO:0000256" key="2">
    <source>
        <dbReference type="ARBA" id="ARBA00009047"/>
    </source>
</evidence>
<feature type="transmembrane region" description="Helical" evidence="9">
    <location>
        <begin position="187"/>
        <end position="205"/>
    </location>
</feature>
<keyword evidence="3 9" id="KW-0813">Transport</keyword>
<dbReference type="Gene3D" id="1.10.3720.10">
    <property type="entry name" value="MetI-like"/>
    <property type="match status" value="1"/>
</dbReference>
<organism evidence="11 12">
    <name type="scientific">Amygdalobacter nucleatus</name>
    <dbReference type="NCBI Taxonomy" id="3029274"/>
    <lineage>
        <taxon>Bacteria</taxon>
        <taxon>Bacillati</taxon>
        <taxon>Bacillota</taxon>
        <taxon>Clostridia</taxon>
        <taxon>Eubacteriales</taxon>
        <taxon>Oscillospiraceae</taxon>
        <taxon>Amygdalobacter</taxon>
    </lineage>
</organism>
<dbReference type="AlphaFoldDB" id="A0A133YG70"/>
<evidence type="ECO:0000256" key="5">
    <source>
        <dbReference type="ARBA" id="ARBA00022597"/>
    </source>
</evidence>
<dbReference type="GO" id="GO:0042956">
    <property type="term" value="P:maltodextrin transmembrane transport"/>
    <property type="evidence" value="ECO:0007669"/>
    <property type="project" value="TreeGrafter"/>
</dbReference>